<sequence length="64" mass="6984">MNGSQATCDIGKLLKGAAAGANRAFSRGRAVVRLSATSRGDWMQTRLFLKSDLELFSNINFIYS</sequence>
<evidence type="ECO:0000313" key="1">
    <source>
        <dbReference type="EMBL" id="AWG28907.1"/>
    </source>
</evidence>
<evidence type="ECO:0000313" key="2">
    <source>
        <dbReference type="Proteomes" id="UP000244809"/>
    </source>
</evidence>
<accession>A0AAD0IYZ3</accession>
<organism evidence="1 2">
    <name type="scientific">Burkholderia cenocepacia</name>
    <dbReference type="NCBI Taxonomy" id="95486"/>
    <lineage>
        <taxon>Bacteria</taxon>
        <taxon>Pseudomonadati</taxon>
        <taxon>Pseudomonadota</taxon>
        <taxon>Betaproteobacteria</taxon>
        <taxon>Burkholderiales</taxon>
        <taxon>Burkholderiaceae</taxon>
        <taxon>Burkholderia</taxon>
        <taxon>Burkholderia cepacia complex</taxon>
    </lineage>
</organism>
<reference evidence="1 2" key="1">
    <citation type="submission" date="2017-04" db="EMBL/GenBank/DDBJ databases">
        <title>Complete genome sequence of Burkholderia cenocepacia PC184 Midwest clone.</title>
        <authorList>
            <person name="Mulks M.H."/>
            <person name="Cooper V.S."/>
        </authorList>
    </citation>
    <scope>NUCLEOTIDE SEQUENCE [LARGE SCALE GENOMIC DNA]</scope>
    <source>
        <strain evidence="1 2">PC184 Mulks</strain>
    </source>
</reference>
<protein>
    <submittedName>
        <fullName evidence="1">Uncharacterized protein</fullName>
    </submittedName>
</protein>
<dbReference type="Proteomes" id="UP000244809">
    <property type="component" value="Chromosome 1"/>
</dbReference>
<gene>
    <name evidence="1" type="ORF">B9Z07_08605</name>
</gene>
<dbReference type="EMBL" id="CP021067">
    <property type="protein sequence ID" value="AWG28907.1"/>
    <property type="molecule type" value="Genomic_DNA"/>
</dbReference>
<dbReference type="AlphaFoldDB" id="A0AAD0IYZ3"/>
<proteinExistence type="predicted"/>
<name>A0AAD0IYZ3_9BURK</name>